<evidence type="ECO:0000313" key="2">
    <source>
        <dbReference type="Proteomes" id="UP000018888"/>
    </source>
</evidence>
<dbReference type="AlphaFoldDB" id="A0A2P4Q7I6"/>
<comment type="caution">
    <text evidence="1">The sequence shown here is derived from an EMBL/GenBank/DDBJ whole genome shotgun (WGS) entry which is preliminary data.</text>
</comment>
<reference evidence="1 2" key="1">
    <citation type="journal article" date="2013" name="Proc. Natl. Acad. Sci. U.S.A.">
        <title>Genome of an arbuscular mycorrhizal fungus provides insight into the oldest plant symbiosis.</title>
        <authorList>
            <person name="Tisserant E."/>
            <person name="Malbreil M."/>
            <person name="Kuo A."/>
            <person name="Kohler A."/>
            <person name="Symeonidi A."/>
            <person name="Balestrini R."/>
            <person name="Charron P."/>
            <person name="Duensing N."/>
            <person name="Frei Dit Frey N."/>
            <person name="Gianinazzi-Pearson V."/>
            <person name="Gilbert L.B."/>
            <person name="Handa Y."/>
            <person name="Herr J.R."/>
            <person name="Hijri M."/>
            <person name="Koul R."/>
            <person name="Kawaguchi M."/>
            <person name="Krajinski F."/>
            <person name="Lammers P.J."/>
            <person name="Masclaux F.G."/>
            <person name="Murat C."/>
            <person name="Morin E."/>
            <person name="Ndikumana S."/>
            <person name="Pagni M."/>
            <person name="Petitpierre D."/>
            <person name="Requena N."/>
            <person name="Rosikiewicz P."/>
            <person name="Riley R."/>
            <person name="Saito K."/>
            <person name="San Clemente H."/>
            <person name="Shapiro H."/>
            <person name="van Tuinen D."/>
            <person name="Becard G."/>
            <person name="Bonfante P."/>
            <person name="Paszkowski U."/>
            <person name="Shachar-Hill Y.Y."/>
            <person name="Tuskan G.A."/>
            <person name="Young P.W."/>
            <person name="Sanders I.R."/>
            <person name="Henrissat B."/>
            <person name="Rensing S.A."/>
            <person name="Grigoriev I.V."/>
            <person name="Corradi N."/>
            <person name="Roux C."/>
            <person name="Martin F."/>
        </authorList>
    </citation>
    <scope>NUCLEOTIDE SEQUENCE [LARGE SCALE GENOMIC DNA]</scope>
    <source>
        <strain evidence="1 2">DAOM 197198</strain>
    </source>
</reference>
<protein>
    <submittedName>
        <fullName evidence="1">Uncharacterized protein</fullName>
    </submittedName>
</protein>
<name>A0A2P4Q7I6_RHIID</name>
<proteinExistence type="predicted"/>
<accession>A0A2P4Q7I6</accession>
<sequence length="90" mass="11330">MKQLFKKWVNFLKNSLVTLWRYLWGKWYCDKRWPLWVRSICEEKISILKITMFVKGYWKVVKRDFFYKFFQPYLDLIVYALLTKVIPHQQ</sequence>
<dbReference type="Proteomes" id="UP000018888">
    <property type="component" value="Unassembled WGS sequence"/>
</dbReference>
<evidence type="ECO:0000313" key="1">
    <source>
        <dbReference type="EMBL" id="POG73613.1"/>
    </source>
</evidence>
<organism evidence="1 2">
    <name type="scientific">Rhizophagus irregularis (strain DAOM 181602 / DAOM 197198 / MUCL 43194)</name>
    <name type="common">Arbuscular mycorrhizal fungus</name>
    <name type="synonym">Glomus intraradices</name>
    <dbReference type="NCBI Taxonomy" id="747089"/>
    <lineage>
        <taxon>Eukaryota</taxon>
        <taxon>Fungi</taxon>
        <taxon>Fungi incertae sedis</taxon>
        <taxon>Mucoromycota</taxon>
        <taxon>Glomeromycotina</taxon>
        <taxon>Glomeromycetes</taxon>
        <taxon>Glomerales</taxon>
        <taxon>Glomeraceae</taxon>
        <taxon>Rhizophagus</taxon>
    </lineage>
</organism>
<gene>
    <name evidence="1" type="ORF">GLOIN_2v1750085</name>
</gene>
<keyword evidence="2" id="KW-1185">Reference proteome</keyword>
<reference evidence="1 2" key="2">
    <citation type="journal article" date="2018" name="New Phytol.">
        <title>High intraspecific genome diversity in the model arbuscular mycorrhizal symbiont Rhizophagus irregularis.</title>
        <authorList>
            <person name="Chen E.C.H."/>
            <person name="Morin E."/>
            <person name="Beaudet D."/>
            <person name="Noel J."/>
            <person name="Yildirir G."/>
            <person name="Ndikumana S."/>
            <person name="Charron P."/>
            <person name="St-Onge C."/>
            <person name="Giorgi J."/>
            <person name="Kruger M."/>
            <person name="Marton T."/>
            <person name="Ropars J."/>
            <person name="Grigoriev I.V."/>
            <person name="Hainaut M."/>
            <person name="Henrissat B."/>
            <person name="Roux C."/>
            <person name="Martin F."/>
            <person name="Corradi N."/>
        </authorList>
    </citation>
    <scope>NUCLEOTIDE SEQUENCE [LARGE SCALE GENOMIC DNA]</scope>
    <source>
        <strain evidence="1 2">DAOM 197198</strain>
    </source>
</reference>
<dbReference type="EMBL" id="AUPC02000081">
    <property type="protein sequence ID" value="POG73613.1"/>
    <property type="molecule type" value="Genomic_DNA"/>
</dbReference>